<feature type="domain" description="Methylaspartate ammonia-lyase C-terminal" evidence="14">
    <location>
        <begin position="168"/>
        <end position="412"/>
    </location>
</feature>
<feature type="binding site" evidence="12">
    <location>
        <position position="309"/>
    </location>
    <ligand>
        <name>Mg(2+)</name>
        <dbReference type="ChEBI" id="CHEBI:18420"/>
    </ligand>
</feature>
<dbReference type="InterPro" id="IPR006395">
    <property type="entry name" value="Me_Asp_am_lyase"/>
</dbReference>
<feature type="active site" description="Proton acceptor" evidence="10">
    <location>
        <position position="333"/>
    </location>
</feature>
<name>A0A9W9Q969_PENBR</name>
<dbReference type="InterPro" id="IPR029017">
    <property type="entry name" value="Enolase-like_N"/>
</dbReference>
<feature type="binding site" evidence="12">
    <location>
        <position position="242"/>
    </location>
    <ligand>
        <name>Mg(2+)</name>
        <dbReference type="ChEBI" id="CHEBI:18420"/>
    </ligand>
</feature>
<accession>A0A9W9Q969</accession>
<dbReference type="PANTHER" id="PTHR48073">
    <property type="entry name" value="O-SUCCINYLBENZOATE SYNTHASE-RELATED"/>
    <property type="match status" value="1"/>
</dbReference>
<dbReference type="GO" id="GO:0046872">
    <property type="term" value="F:metal ion binding"/>
    <property type="evidence" value="ECO:0007669"/>
    <property type="project" value="UniProtKB-KW"/>
</dbReference>
<dbReference type="PANTHER" id="PTHR48073:SF2">
    <property type="entry name" value="O-SUCCINYLBENZOATE SYNTHASE"/>
    <property type="match status" value="1"/>
</dbReference>
<evidence type="ECO:0000259" key="13">
    <source>
        <dbReference type="Pfam" id="PF05034"/>
    </source>
</evidence>
<evidence type="ECO:0000256" key="12">
    <source>
        <dbReference type="PIRSR" id="PIRSR017107-4"/>
    </source>
</evidence>
<comment type="caution">
    <text evidence="15">The sequence shown here is derived from an EMBL/GenBank/DDBJ whole genome shotgun (WGS) entry which is preliminary data.</text>
</comment>
<evidence type="ECO:0000259" key="14">
    <source>
        <dbReference type="Pfam" id="PF07476"/>
    </source>
</evidence>
<dbReference type="SFLD" id="SFLDG00151">
    <property type="entry name" value="methylaspartate_ammonia-lyase"/>
    <property type="match status" value="1"/>
</dbReference>
<dbReference type="EMBL" id="JAPZBQ010000005">
    <property type="protein sequence ID" value="KAJ5329325.1"/>
    <property type="molecule type" value="Genomic_DNA"/>
</dbReference>
<evidence type="ECO:0000256" key="11">
    <source>
        <dbReference type="PIRSR" id="PIRSR017107-3"/>
    </source>
</evidence>
<comment type="cofactor">
    <cofactor evidence="2 12">
        <name>Mg(2+)</name>
        <dbReference type="ChEBI" id="CHEBI:18420"/>
    </cofactor>
</comment>
<keyword evidence="9" id="KW-0456">Lyase</keyword>
<organism evidence="15 16">
    <name type="scientific">Penicillium brevicompactum</name>
    <dbReference type="NCBI Taxonomy" id="5074"/>
    <lineage>
        <taxon>Eukaryota</taxon>
        <taxon>Fungi</taxon>
        <taxon>Dikarya</taxon>
        <taxon>Ascomycota</taxon>
        <taxon>Pezizomycotina</taxon>
        <taxon>Eurotiomycetes</taxon>
        <taxon>Eurotiomycetidae</taxon>
        <taxon>Eurotiales</taxon>
        <taxon>Aspergillaceae</taxon>
        <taxon>Penicillium</taxon>
    </lineage>
</organism>
<evidence type="ECO:0000256" key="2">
    <source>
        <dbReference type="ARBA" id="ARBA00001946"/>
    </source>
</evidence>
<dbReference type="InterPro" id="IPR036849">
    <property type="entry name" value="Enolase-like_C_sf"/>
</dbReference>
<comment type="subunit">
    <text evidence="5">Homodimer.</text>
</comment>
<dbReference type="EC" id="4.3.1.2" evidence="6"/>
<feature type="site" description="Transition state stabilizer" evidence="11">
    <location>
        <position position="200"/>
    </location>
</feature>
<gene>
    <name evidence="15" type="ORF">N7452_009715</name>
</gene>
<evidence type="ECO:0000256" key="6">
    <source>
        <dbReference type="ARBA" id="ARBA00012993"/>
    </source>
</evidence>
<dbReference type="AlphaFoldDB" id="A0A9W9Q969"/>
<evidence type="ECO:0000256" key="9">
    <source>
        <dbReference type="ARBA" id="ARBA00023239"/>
    </source>
</evidence>
<dbReference type="InterPro" id="IPR022665">
    <property type="entry name" value="MeAsp_NH4-lyase_N"/>
</dbReference>
<evidence type="ECO:0000256" key="5">
    <source>
        <dbReference type="ARBA" id="ARBA00011738"/>
    </source>
</evidence>
<dbReference type="Gene3D" id="3.30.390.10">
    <property type="entry name" value="Enolase-like, N-terminal domain"/>
    <property type="match status" value="1"/>
</dbReference>
<reference evidence="15" key="2">
    <citation type="journal article" date="2023" name="IMA Fungus">
        <title>Comparative genomic study of the Penicillium genus elucidates a diverse pangenome and 15 lateral gene transfer events.</title>
        <authorList>
            <person name="Petersen C."/>
            <person name="Sorensen T."/>
            <person name="Nielsen M.R."/>
            <person name="Sondergaard T.E."/>
            <person name="Sorensen J.L."/>
            <person name="Fitzpatrick D.A."/>
            <person name="Frisvad J.C."/>
            <person name="Nielsen K.L."/>
        </authorList>
    </citation>
    <scope>NUCLEOTIDE SEQUENCE</scope>
    <source>
        <strain evidence="15">IBT 35673</strain>
    </source>
</reference>
<dbReference type="Gene3D" id="3.20.20.120">
    <property type="entry name" value="Enolase-like C-terminal domain"/>
    <property type="match status" value="1"/>
</dbReference>
<dbReference type="SUPFAM" id="SSF54826">
    <property type="entry name" value="Enolase N-terminal domain-like"/>
    <property type="match status" value="1"/>
</dbReference>
<evidence type="ECO:0000256" key="10">
    <source>
        <dbReference type="PIRSR" id="PIRSR017107-1"/>
    </source>
</evidence>
<evidence type="ECO:0000313" key="16">
    <source>
        <dbReference type="Proteomes" id="UP001147695"/>
    </source>
</evidence>
<evidence type="ECO:0000256" key="4">
    <source>
        <dbReference type="ARBA" id="ARBA00009954"/>
    </source>
</evidence>
<evidence type="ECO:0000256" key="3">
    <source>
        <dbReference type="ARBA" id="ARBA00004675"/>
    </source>
</evidence>
<protein>
    <recommendedName>
        <fullName evidence="6">methylaspartate ammonia-lyase</fullName>
        <ecNumber evidence="6">4.3.1.2</ecNumber>
    </recommendedName>
</protein>
<dbReference type="Pfam" id="PF05034">
    <property type="entry name" value="MAAL_N"/>
    <property type="match status" value="1"/>
</dbReference>
<feature type="domain" description="Methylaspartate ammonia-lyase N-terminal" evidence="13">
    <location>
        <begin position="8"/>
        <end position="165"/>
    </location>
</feature>
<feature type="binding site" evidence="12">
    <location>
        <position position="275"/>
    </location>
    <ligand>
        <name>Mg(2+)</name>
        <dbReference type="ChEBI" id="CHEBI:18420"/>
    </ligand>
</feature>
<dbReference type="SFLD" id="SFLDF00007">
    <property type="entry name" value="methylaspartate_ammonia-lyase"/>
    <property type="match status" value="1"/>
</dbReference>
<dbReference type="InterPro" id="IPR022662">
    <property type="entry name" value="MeAsp_NH4-lyase_C"/>
</dbReference>
<evidence type="ECO:0000256" key="8">
    <source>
        <dbReference type="ARBA" id="ARBA00022842"/>
    </source>
</evidence>
<dbReference type="SUPFAM" id="SSF51604">
    <property type="entry name" value="Enolase C-terminal domain-like"/>
    <property type="match status" value="1"/>
</dbReference>
<proteinExistence type="inferred from homology"/>
<evidence type="ECO:0000256" key="7">
    <source>
        <dbReference type="ARBA" id="ARBA00022723"/>
    </source>
</evidence>
<dbReference type="SFLD" id="SFLDS00001">
    <property type="entry name" value="Enolase"/>
    <property type="match status" value="1"/>
</dbReference>
<dbReference type="Proteomes" id="UP001147695">
    <property type="component" value="Unassembled WGS sequence"/>
</dbReference>
<keyword evidence="8 12" id="KW-0460">Magnesium</keyword>
<dbReference type="GO" id="GO:0050096">
    <property type="term" value="F:methylaspartate ammonia-lyase activity"/>
    <property type="evidence" value="ECO:0007669"/>
    <property type="project" value="UniProtKB-EC"/>
</dbReference>
<dbReference type="Pfam" id="PF07476">
    <property type="entry name" value="MAAL_C"/>
    <property type="match status" value="1"/>
</dbReference>
<comment type="pathway">
    <text evidence="3">Amino-acid degradation; L-glutamate degradation via mesaconate pathway; acetate and pyruvate from L-glutamate: step 2/4.</text>
</comment>
<evidence type="ECO:0000256" key="1">
    <source>
        <dbReference type="ARBA" id="ARBA00000789"/>
    </source>
</evidence>
<keyword evidence="7 12" id="KW-0479">Metal-binding</keyword>
<sequence length="418" mass="46419">MHLKVHPTEIRFVRGLSGYFHKDLQAVKNSPNYDPLINNIAPVTSGFENVVQAGEVISVLIRLPNGAVAIGECVDVIFSGAASRDPLFIPSEHLPLLNEVIKPRLLELDVSTFRFNSVKIDEQWPELGNKRLHTAVRYGLSQALLSATALVHHCTMAEVVSREWNTRISERPIDILASCHRNDDLQLDRMIMKQVAMLPHASFVHVNDIGPRGKTMLEYVAHVSRRIQERGDADYQPRLHFDVYGTIGDAFLEADIPDFLRKVGEAAKPYQVLIESPIVSSSRESQILSMKQLKKALLARRINVKIVADEWCNTLDDIKMFAEANAVDFVQVKTPDLGGLHNSIDAVLYCLKENVGCCLGGSANETDISARATAQVALATQPQFLLSKPGIGADEGLMILTNEMIRTLAFMKDSQWCS</sequence>
<evidence type="ECO:0000313" key="15">
    <source>
        <dbReference type="EMBL" id="KAJ5329325.1"/>
    </source>
</evidence>
<dbReference type="NCBIfam" id="TIGR01502">
    <property type="entry name" value="B_methylAsp_ase"/>
    <property type="match status" value="1"/>
</dbReference>
<dbReference type="PIRSF" id="PIRSF017107">
    <property type="entry name" value="MAL"/>
    <property type="match status" value="1"/>
</dbReference>
<comment type="similarity">
    <text evidence="4">Belongs to the methylaspartate ammonia-lyase family.</text>
</comment>
<comment type="catalytic activity">
    <reaction evidence="1">
        <text>(2S,3S)-3-methyl-L-aspartate = mesaconate + NH4(+)</text>
        <dbReference type="Rhea" id="RHEA:12829"/>
        <dbReference type="ChEBI" id="CHEBI:28938"/>
        <dbReference type="ChEBI" id="CHEBI:36986"/>
        <dbReference type="ChEBI" id="CHEBI:58724"/>
        <dbReference type="EC" id="4.3.1.2"/>
    </reaction>
</comment>
<reference evidence="15" key="1">
    <citation type="submission" date="2022-12" db="EMBL/GenBank/DDBJ databases">
        <authorList>
            <person name="Petersen C."/>
        </authorList>
    </citation>
    <scope>NUCLEOTIDE SEQUENCE</scope>
    <source>
        <strain evidence="15">IBT 35673</strain>
    </source>
</reference>